<name>A0ABZ0XU78_9BURK</name>
<protein>
    <submittedName>
        <fullName evidence="2">Transcriptional regulator</fullName>
    </submittedName>
</protein>
<proteinExistence type="predicted"/>
<dbReference type="CDD" id="cd00093">
    <property type="entry name" value="HTH_XRE"/>
    <property type="match status" value="1"/>
</dbReference>
<reference evidence="2 3" key="1">
    <citation type="submission" date="2023-11" db="EMBL/GenBank/DDBJ databases">
        <title>MicrobeMod: A computational toolkit for identifying prokaryotic methylation and restriction-modification with nanopore sequencing.</title>
        <authorList>
            <person name="Crits-Christoph A."/>
            <person name="Kang S.C."/>
            <person name="Lee H."/>
            <person name="Ostrov N."/>
        </authorList>
    </citation>
    <scope>NUCLEOTIDE SEQUENCE [LARGE SCALE GENOMIC DNA]</scope>
    <source>
        <strain evidence="2 3">ATCC 25935</strain>
    </source>
</reference>
<keyword evidence="3" id="KW-1185">Reference proteome</keyword>
<dbReference type="SUPFAM" id="SSF47413">
    <property type="entry name" value="lambda repressor-like DNA-binding domains"/>
    <property type="match status" value="1"/>
</dbReference>
<dbReference type="EMBL" id="CP140152">
    <property type="protein sequence ID" value="WQH02720.1"/>
    <property type="molecule type" value="Genomic_DNA"/>
</dbReference>
<dbReference type="Pfam" id="PF01381">
    <property type="entry name" value="HTH_3"/>
    <property type="match status" value="1"/>
</dbReference>
<accession>A0ABZ0XU78</accession>
<evidence type="ECO:0000259" key="1">
    <source>
        <dbReference type="PROSITE" id="PS50943"/>
    </source>
</evidence>
<evidence type="ECO:0000313" key="3">
    <source>
        <dbReference type="Proteomes" id="UP001326110"/>
    </source>
</evidence>
<dbReference type="InterPro" id="IPR010982">
    <property type="entry name" value="Lambda_DNA-bd_dom_sf"/>
</dbReference>
<dbReference type="PROSITE" id="PS50943">
    <property type="entry name" value="HTH_CROC1"/>
    <property type="match status" value="1"/>
</dbReference>
<gene>
    <name evidence="2" type="ORF">SR858_16750</name>
</gene>
<dbReference type="SMART" id="SM00530">
    <property type="entry name" value="HTH_XRE"/>
    <property type="match status" value="1"/>
</dbReference>
<dbReference type="InterPro" id="IPR001387">
    <property type="entry name" value="Cro/C1-type_HTH"/>
</dbReference>
<feature type="domain" description="HTH cro/C1-type" evidence="1">
    <location>
        <begin position="16"/>
        <end position="64"/>
    </location>
</feature>
<organism evidence="2 3">
    <name type="scientific">Duganella zoogloeoides</name>
    <dbReference type="NCBI Taxonomy" id="75659"/>
    <lineage>
        <taxon>Bacteria</taxon>
        <taxon>Pseudomonadati</taxon>
        <taxon>Pseudomonadota</taxon>
        <taxon>Betaproteobacteria</taxon>
        <taxon>Burkholderiales</taxon>
        <taxon>Oxalobacteraceae</taxon>
        <taxon>Telluria group</taxon>
        <taxon>Duganella</taxon>
    </lineage>
</organism>
<dbReference type="GeneID" id="43162040"/>
<dbReference type="Proteomes" id="UP001326110">
    <property type="component" value="Chromosome"/>
</dbReference>
<dbReference type="Gene3D" id="1.10.260.40">
    <property type="entry name" value="lambda repressor-like DNA-binding domains"/>
    <property type="match status" value="1"/>
</dbReference>
<dbReference type="NCBIfam" id="NF010465">
    <property type="entry name" value="PRK13890.1"/>
    <property type="match status" value="1"/>
</dbReference>
<evidence type="ECO:0000313" key="2">
    <source>
        <dbReference type="EMBL" id="WQH02720.1"/>
    </source>
</evidence>
<sequence>MYNQIFFTNVLRTLDEQGLTKSELAERAGISVSFLSDLTNAKANPSPKVLDAIARALNTALPALLEITDLDEATMASLMGGQASQSLPEGLVRVTALLTPFQAFTVKRWDGENRRKLKR</sequence>
<dbReference type="RefSeq" id="WP_019920147.1">
    <property type="nucleotide sequence ID" value="NZ_CP140152.1"/>
</dbReference>